<dbReference type="PROSITE" id="PS51278">
    <property type="entry name" value="GATASE_TYPE_2"/>
    <property type="match status" value="1"/>
</dbReference>
<dbReference type="InterPro" id="IPR029055">
    <property type="entry name" value="Ntn_hydrolases_N"/>
</dbReference>
<evidence type="ECO:0000313" key="5">
    <source>
        <dbReference type="EMBL" id="JAC31758.1"/>
    </source>
</evidence>
<evidence type="ECO:0000256" key="1">
    <source>
        <dbReference type="ARBA" id="ARBA00022605"/>
    </source>
</evidence>
<dbReference type="InterPro" id="IPR014729">
    <property type="entry name" value="Rossmann-like_a/b/a_fold"/>
</dbReference>
<dbReference type="SUPFAM" id="SSF56235">
    <property type="entry name" value="N-terminal nucleophile aminohydrolases (Ntn hydrolases)"/>
    <property type="match status" value="1"/>
</dbReference>
<dbReference type="InterPro" id="IPR001962">
    <property type="entry name" value="Asn_synthase"/>
</dbReference>
<keyword evidence="1" id="KW-0028">Amino-acid biosynthesis</keyword>
<dbReference type="InterPro" id="IPR017932">
    <property type="entry name" value="GATase_2_dom"/>
</dbReference>
<dbReference type="GO" id="GO:0006529">
    <property type="term" value="P:asparagine biosynthetic process"/>
    <property type="evidence" value="ECO:0007669"/>
    <property type="project" value="UniProtKB-KW"/>
</dbReference>
<dbReference type="EMBL" id="GBBM01003660">
    <property type="protein sequence ID" value="JAC31758.1"/>
    <property type="molecule type" value="mRNA"/>
</dbReference>
<dbReference type="Pfam" id="PF13537">
    <property type="entry name" value="GATase_7"/>
    <property type="match status" value="1"/>
</dbReference>
<keyword evidence="3" id="KW-0315">Glutamine amidotransferase</keyword>
<dbReference type="CDD" id="cd01991">
    <property type="entry name" value="Asn_synthase_B_C"/>
    <property type="match status" value="1"/>
</dbReference>
<name>A0A023GFL2_AMBTT</name>
<keyword evidence="2" id="KW-0061">Asparagine biosynthesis</keyword>
<dbReference type="PANTHER" id="PTHR45937:SF1">
    <property type="entry name" value="ASPARAGINE SYNTHETASE DOMAIN-CONTAINING PROTEIN 1"/>
    <property type="match status" value="1"/>
</dbReference>
<dbReference type="Pfam" id="PF00733">
    <property type="entry name" value="Asn_synthase"/>
    <property type="match status" value="2"/>
</dbReference>
<evidence type="ECO:0000259" key="4">
    <source>
        <dbReference type="PROSITE" id="PS51278"/>
    </source>
</evidence>
<evidence type="ECO:0000256" key="2">
    <source>
        <dbReference type="ARBA" id="ARBA00022888"/>
    </source>
</evidence>
<dbReference type="Gene3D" id="3.40.50.620">
    <property type="entry name" value="HUPs"/>
    <property type="match status" value="1"/>
</dbReference>
<reference evidence="5" key="1">
    <citation type="submission" date="2014-03" db="EMBL/GenBank/DDBJ databases">
        <title>The sialotranscriptome of Amblyomma triste, Amblyomma parvum and Amblyomma cajennense ticks, uncovered by 454-based RNA-seq.</title>
        <authorList>
            <person name="Garcia G.R."/>
            <person name="Gardinassi L.G."/>
            <person name="Ribeiro J.M."/>
            <person name="Anatriello E."/>
            <person name="Ferreira B.R."/>
            <person name="Moreira H.N."/>
            <person name="Mafra C."/>
            <person name="Olegario M.M."/>
            <person name="Szabo P.J."/>
            <person name="Miranda-Santos I.K."/>
            <person name="Maruyama S.R."/>
        </authorList>
    </citation>
    <scope>NUCLEOTIDE SEQUENCE</scope>
    <source>
        <strain evidence="5">Mato Grasso do Sul</strain>
        <tissue evidence="5">Salivary glands</tissue>
    </source>
</reference>
<dbReference type="GO" id="GO:0004066">
    <property type="term" value="F:asparagine synthase (glutamine-hydrolyzing) activity"/>
    <property type="evidence" value="ECO:0007669"/>
    <property type="project" value="InterPro"/>
</dbReference>
<proteinExistence type="evidence at transcript level"/>
<dbReference type="Gene3D" id="3.60.20.10">
    <property type="entry name" value="Glutamine Phosphoribosylpyrophosphate, subunit 1, domain 1"/>
    <property type="match status" value="1"/>
</dbReference>
<dbReference type="PANTHER" id="PTHR45937">
    <property type="entry name" value="ASPARAGINE SYNTHETASE DOMAIN-CONTAINING PROTEIN 1"/>
    <property type="match status" value="1"/>
</dbReference>
<accession>A0A023GFL2</accession>
<dbReference type="AlphaFoldDB" id="A0A023GFL2"/>
<dbReference type="SUPFAM" id="SSF52402">
    <property type="entry name" value="Adenine nucleotide alpha hydrolases-like"/>
    <property type="match status" value="1"/>
</dbReference>
<organism evidence="5">
    <name type="scientific">Amblyomma triste</name>
    <name type="common">Neotropical tick</name>
    <dbReference type="NCBI Taxonomy" id="251400"/>
    <lineage>
        <taxon>Eukaryota</taxon>
        <taxon>Metazoa</taxon>
        <taxon>Ecdysozoa</taxon>
        <taxon>Arthropoda</taxon>
        <taxon>Chelicerata</taxon>
        <taxon>Arachnida</taxon>
        <taxon>Acari</taxon>
        <taxon>Parasitiformes</taxon>
        <taxon>Ixodida</taxon>
        <taxon>Ixodoidea</taxon>
        <taxon>Ixodidae</taxon>
        <taxon>Amblyomminae</taxon>
        <taxon>Amblyomma</taxon>
    </lineage>
</organism>
<feature type="domain" description="Glutamine amidotransferase type-2" evidence="4">
    <location>
        <begin position="2"/>
        <end position="215"/>
    </location>
</feature>
<protein>
    <submittedName>
        <fullName evidence="5">Putative asparagine synthase</fullName>
    </submittedName>
</protein>
<sequence>MCGIGLCVRICETGSSKDCAAILSAETVELLRRRGPEGCQLEEVKVGSAARFTLLATVLGLRGRQLTLQPAKDELGNLLAWNGEIFGGLKISDKEGDTNFLLHQLSHCASESELLNTISYIEGPWAFVYFKRNEQQLWFGRDVFGRRSLLYQVKGTSLKLASSVAPRPNETWTELPANGIYCIDLKQSMAQGRLAVCLFPWNRLPAGDLFQPDEWQPTALGESLVCPVEPWLSNPLNRQLGKGPPPMPPLGWSFFRKVLSDHPEIASAVADLDRVLMEAVRRRLSSHSMVCHLCTPKHRSSPADVPECSHASVAVLFSGGLDSMVIAALCARLLPKRCPIDLLNVAFEHQVHMIDSQSKTKRWFKSFEAPDRVSARLGFEELCAVFPDHAWNLVEIDISKGELQFERAHHIHKLIYPLETVLDDSLGCALWFAARGRGKVSNGSGPTSATAAAATYESPARVVFLGMGADEQLGGYSRHMVKYKNFGWQGLVDEISMELNRIAHRNLGRDDRIVSDHGREARFPFLDRDVVNFLNAVPIWMKVNPNLPRGIGDKMLLRTLAASLGLEDAACRPKRAMQFGSRVVHAEEDRAKGGDICKKLMDIDLGSVPDSERAYWKA</sequence>
<dbReference type="InterPro" id="IPR051857">
    <property type="entry name" value="Asn_synthetase_domain"/>
</dbReference>
<evidence type="ECO:0000256" key="3">
    <source>
        <dbReference type="ARBA" id="ARBA00022962"/>
    </source>
</evidence>